<proteinExistence type="predicted"/>
<organism evidence="1 2">
    <name type="scientific">Hygrophoropsis aurantiaca</name>
    <dbReference type="NCBI Taxonomy" id="72124"/>
    <lineage>
        <taxon>Eukaryota</taxon>
        <taxon>Fungi</taxon>
        <taxon>Dikarya</taxon>
        <taxon>Basidiomycota</taxon>
        <taxon>Agaricomycotina</taxon>
        <taxon>Agaricomycetes</taxon>
        <taxon>Agaricomycetidae</taxon>
        <taxon>Boletales</taxon>
        <taxon>Coniophorineae</taxon>
        <taxon>Hygrophoropsidaceae</taxon>
        <taxon>Hygrophoropsis</taxon>
    </lineage>
</organism>
<dbReference type="EMBL" id="MU269120">
    <property type="protein sequence ID" value="KAH7903211.1"/>
    <property type="molecule type" value="Genomic_DNA"/>
</dbReference>
<name>A0ACB7ZQL8_9AGAM</name>
<evidence type="ECO:0000313" key="1">
    <source>
        <dbReference type="EMBL" id="KAH7903211.1"/>
    </source>
</evidence>
<sequence>MLTARLAGLRARAHARSYSTRNPDDFRPPWVYTASHLLTYTLIPSAILYCVFLADWGDRDHVFLHVRRWAAHQSSRFFSIDRDEAALASNTQSPPVQQEKK</sequence>
<comment type="caution">
    <text evidence="1">The sequence shown here is derived from an EMBL/GenBank/DDBJ whole genome shotgun (WGS) entry which is preliminary data.</text>
</comment>
<keyword evidence="2" id="KW-1185">Reference proteome</keyword>
<dbReference type="Proteomes" id="UP000790377">
    <property type="component" value="Unassembled WGS sequence"/>
</dbReference>
<protein>
    <submittedName>
        <fullName evidence="1">Uncharacterized protein</fullName>
    </submittedName>
</protein>
<gene>
    <name evidence="1" type="ORF">BJ138DRAFT_1020994</name>
</gene>
<evidence type="ECO:0000313" key="2">
    <source>
        <dbReference type="Proteomes" id="UP000790377"/>
    </source>
</evidence>
<reference evidence="1" key="1">
    <citation type="journal article" date="2021" name="New Phytol.">
        <title>Evolutionary innovations through gain and loss of genes in the ectomycorrhizal Boletales.</title>
        <authorList>
            <person name="Wu G."/>
            <person name="Miyauchi S."/>
            <person name="Morin E."/>
            <person name="Kuo A."/>
            <person name="Drula E."/>
            <person name="Varga T."/>
            <person name="Kohler A."/>
            <person name="Feng B."/>
            <person name="Cao Y."/>
            <person name="Lipzen A."/>
            <person name="Daum C."/>
            <person name="Hundley H."/>
            <person name="Pangilinan J."/>
            <person name="Johnson J."/>
            <person name="Barry K."/>
            <person name="LaButti K."/>
            <person name="Ng V."/>
            <person name="Ahrendt S."/>
            <person name="Min B."/>
            <person name="Choi I.G."/>
            <person name="Park H."/>
            <person name="Plett J.M."/>
            <person name="Magnuson J."/>
            <person name="Spatafora J.W."/>
            <person name="Nagy L.G."/>
            <person name="Henrissat B."/>
            <person name="Grigoriev I.V."/>
            <person name="Yang Z.L."/>
            <person name="Xu J."/>
            <person name="Martin F.M."/>
        </authorList>
    </citation>
    <scope>NUCLEOTIDE SEQUENCE</scope>
    <source>
        <strain evidence="1">ATCC 28755</strain>
    </source>
</reference>
<accession>A0ACB7ZQL8</accession>